<evidence type="ECO:0000313" key="2">
    <source>
        <dbReference type="Proteomes" id="UP000179524"/>
    </source>
</evidence>
<organism evidence="1 2">
    <name type="scientific">Anaerobacillus alkalilacustris</name>
    <dbReference type="NCBI Taxonomy" id="393763"/>
    <lineage>
        <taxon>Bacteria</taxon>
        <taxon>Bacillati</taxon>
        <taxon>Bacillota</taxon>
        <taxon>Bacilli</taxon>
        <taxon>Bacillales</taxon>
        <taxon>Bacillaceae</taxon>
        <taxon>Anaerobacillus</taxon>
    </lineage>
</organism>
<sequence length="227" mass="26534">MAKHPVLKTFYNSDKWINFRLGLINERGNKCSRCKQTIAKSKDIIGHHKIELTPENVHDNMISLNPELVDLVCFDCHNKEHNRFGYSGQKKVYLVYGPPLSGKSTLVKENMQRGDIVVDMDRLYAAVTLLPEYDKPDNLLSIVRGIHNQMIDNIKTRYGKWNNAWIIGGYADKYKRDRIANDLGAEIIFCDVSKDECLRRLKVDADRQYRQQEWEGYIEKWFESYTV</sequence>
<dbReference type="OrthoDB" id="9811997at2"/>
<gene>
    <name evidence="1" type="ORF">BKP37_12770</name>
</gene>
<dbReference type="EMBL" id="MLQR01000030">
    <property type="protein sequence ID" value="OIJ12669.1"/>
    <property type="molecule type" value="Genomic_DNA"/>
</dbReference>
<comment type="caution">
    <text evidence="1">The sequence shown here is derived from an EMBL/GenBank/DDBJ whole genome shotgun (WGS) entry which is preliminary data.</text>
</comment>
<dbReference type="Proteomes" id="UP000179524">
    <property type="component" value="Unassembled WGS sequence"/>
</dbReference>
<keyword evidence="2" id="KW-1185">Reference proteome</keyword>
<dbReference type="AlphaFoldDB" id="A0A1S2LJG0"/>
<evidence type="ECO:0000313" key="1">
    <source>
        <dbReference type="EMBL" id="OIJ12669.1"/>
    </source>
</evidence>
<dbReference type="RefSeq" id="WP_071309989.1">
    <property type="nucleotide sequence ID" value="NZ_MLQR01000030.1"/>
</dbReference>
<dbReference type="SUPFAM" id="SSF52540">
    <property type="entry name" value="P-loop containing nucleoside triphosphate hydrolases"/>
    <property type="match status" value="1"/>
</dbReference>
<reference evidence="1 2" key="1">
    <citation type="submission" date="2016-10" db="EMBL/GenBank/DDBJ databases">
        <title>Draft genome sequences of four alkaliphilic bacteria belonging to the Anaerobacillus genus.</title>
        <authorList>
            <person name="Bassil N.M."/>
            <person name="Lloyd J.R."/>
        </authorList>
    </citation>
    <scope>NUCLEOTIDE SEQUENCE [LARGE SCALE GENOMIC DNA]</scope>
    <source>
        <strain evidence="1 2">DSM 18345</strain>
    </source>
</reference>
<protein>
    <submittedName>
        <fullName evidence="1">Uncharacterized protein</fullName>
    </submittedName>
</protein>
<proteinExistence type="predicted"/>
<accession>A0A1S2LJG0</accession>
<dbReference type="InterPro" id="IPR027417">
    <property type="entry name" value="P-loop_NTPase"/>
</dbReference>
<name>A0A1S2LJG0_9BACI</name>
<dbReference type="Gene3D" id="3.40.50.300">
    <property type="entry name" value="P-loop containing nucleotide triphosphate hydrolases"/>
    <property type="match status" value="1"/>
</dbReference>